<organism evidence="1 2">
    <name type="scientific">Parasitella parasitica</name>
    <dbReference type="NCBI Taxonomy" id="35722"/>
    <lineage>
        <taxon>Eukaryota</taxon>
        <taxon>Fungi</taxon>
        <taxon>Fungi incertae sedis</taxon>
        <taxon>Mucoromycota</taxon>
        <taxon>Mucoromycotina</taxon>
        <taxon>Mucoromycetes</taxon>
        <taxon>Mucorales</taxon>
        <taxon>Mucorineae</taxon>
        <taxon>Mucoraceae</taxon>
        <taxon>Parasitella</taxon>
    </lineage>
</organism>
<reference evidence="1 2" key="1">
    <citation type="submission" date="2014-09" db="EMBL/GenBank/DDBJ databases">
        <authorList>
            <person name="Ellenberger Sabrina"/>
        </authorList>
    </citation>
    <scope>NUCLEOTIDE SEQUENCE [LARGE SCALE GENOMIC DNA]</scope>
    <source>
        <strain evidence="1 2">CBS 412.66</strain>
    </source>
</reference>
<dbReference type="Proteomes" id="UP000054107">
    <property type="component" value="Unassembled WGS sequence"/>
</dbReference>
<dbReference type="AlphaFoldDB" id="A0A0B7NDK8"/>
<protein>
    <submittedName>
        <fullName evidence="1">Uncharacterized protein</fullName>
    </submittedName>
</protein>
<accession>A0A0B7NDK8</accession>
<keyword evidence="2" id="KW-1185">Reference proteome</keyword>
<proteinExistence type="predicted"/>
<dbReference type="OrthoDB" id="2301619at2759"/>
<sequence length="133" mass="14526">MISGRRRGRIGAGKRPQEHYCQRNQAPVSVCLMLCQSPTIQECVDSTYVEKQLYTEKQESIPAKSLQICAQIINGLLKLVQSRAICSKYSDGSSSGSSETQISKYKALSLLMGASTHISIQAPFSNHTSSVTV</sequence>
<name>A0A0B7NDK8_9FUNG</name>
<evidence type="ECO:0000313" key="2">
    <source>
        <dbReference type="Proteomes" id="UP000054107"/>
    </source>
</evidence>
<dbReference type="EMBL" id="LN730307">
    <property type="protein sequence ID" value="CEP13592.1"/>
    <property type="molecule type" value="Genomic_DNA"/>
</dbReference>
<gene>
    <name evidence="1" type="primary">PARPA_07702.1 scaffold 30209</name>
</gene>
<evidence type="ECO:0000313" key="1">
    <source>
        <dbReference type="EMBL" id="CEP13592.1"/>
    </source>
</evidence>